<keyword evidence="3" id="KW-1185">Reference proteome</keyword>
<reference evidence="2 3" key="1">
    <citation type="submission" date="2019-01" db="EMBL/GenBank/DDBJ databases">
        <title>Agromyces.</title>
        <authorList>
            <person name="Li J."/>
        </authorList>
    </citation>
    <scope>NUCLEOTIDE SEQUENCE [LARGE SCALE GENOMIC DNA]</scope>
    <source>
        <strain evidence="2 3">DSM 15934</strain>
    </source>
</reference>
<evidence type="ECO:0000313" key="3">
    <source>
        <dbReference type="Proteomes" id="UP000293865"/>
    </source>
</evidence>
<evidence type="ECO:0000313" key="2">
    <source>
        <dbReference type="EMBL" id="RXZ66977.1"/>
    </source>
</evidence>
<accession>A0A4Q2KQX3</accession>
<evidence type="ECO:0000256" key="1">
    <source>
        <dbReference type="SAM" id="Phobius"/>
    </source>
</evidence>
<dbReference type="RefSeq" id="WP_129522581.1">
    <property type="nucleotide sequence ID" value="NZ_SDPN01000073.1"/>
</dbReference>
<keyword evidence="1" id="KW-1133">Transmembrane helix</keyword>
<sequence length="171" mass="17520">MNEPSNERPSARDAATRAMLLDHVRSEPARRARELRLRLIGWGSAGVLALGVAATAGAMLMPPADVSNTELVHCLSAAERNADGSYPGSAATISSPSGKGRVADATAMCTLMWEQGVLDEGFDPTAASNPPGRVPDELQVCVMDDGSAAVVPSPNESVCAALGLAPLAPGD</sequence>
<name>A0A4Q2KQX3_9MICO</name>
<gene>
    <name evidence="2" type="ORF">ESP51_19755</name>
</gene>
<dbReference type="EMBL" id="SDPN01000073">
    <property type="protein sequence ID" value="RXZ66977.1"/>
    <property type="molecule type" value="Genomic_DNA"/>
</dbReference>
<feature type="transmembrane region" description="Helical" evidence="1">
    <location>
        <begin position="39"/>
        <end position="61"/>
    </location>
</feature>
<keyword evidence="1" id="KW-0472">Membrane</keyword>
<dbReference type="OrthoDB" id="4936454at2"/>
<dbReference type="Proteomes" id="UP000293865">
    <property type="component" value="Unassembled WGS sequence"/>
</dbReference>
<proteinExistence type="predicted"/>
<protein>
    <submittedName>
        <fullName evidence="2">Uncharacterized protein</fullName>
    </submittedName>
</protein>
<organism evidence="2 3">
    <name type="scientific">Agromyces albus</name>
    <dbReference type="NCBI Taxonomy" id="205332"/>
    <lineage>
        <taxon>Bacteria</taxon>
        <taxon>Bacillati</taxon>
        <taxon>Actinomycetota</taxon>
        <taxon>Actinomycetes</taxon>
        <taxon>Micrococcales</taxon>
        <taxon>Microbacteriaceae</taxon>
        <taxon>Agromyces</taxon>
    </lineage>
</organism>
<comment type="caution">
    <text evidence="2">The sequence shown here is derived from an EMBL/GenBank/DDBJ whole genome shotgun (WGS) entry which is preliminary data.</text>
</comment>
<keyword evidence="1" id="KW-0812">Transmembrane</keyword>
<dbReference type="AlphaFoldDB" id="A0A4Q2KQX3"/>